<evidence type="ECO:0000256" key="1">
    <source>
        <dbReference type="SAM" id="MobiDB-lite"/>
    </source>
</evidence>
<dbReference type="OrthoDB" id="2921613at2759"/>
<name>A0A369KGC6_HYPMA</name>
<feature type="region of interest" description="Disordered" evidence="1">
    <location>
        <begin position="463"/>
        <end position="485"/>
    </location>
</feature>
<proteinExistence type="predicted"/>
<dbReference type="Proteomes" id="UP000076154">
    <property type="component" value="Unassembled WGS sequence"/>
</dbReference>
<feature type="region of interest" description="Disordered" evidence="1">
    <location>
        <begin position="373"/>
        <end position="419"/>
    </location>
</feature>
<dbReference type="AlphaFoldDB" id="A0A369KGC6"/>
<sequence length="578" mass="65104">MTRHDSAMSSSLANQDIISNSDLALESDIVDQNCVTDFDTEFSFDHEIPSRPTSRLSFNRAMFDSPPFTEDEISEELHSGSCSAPLNQPPLMCHEHMNHHDVDMDITALRSAQDTYYQKSVGFSLPTFVHEGASGVIEKTSSPPPDDEEDDEIDVELDSDCSSCEDSDDESDSFRPSSDSCLPSKSKPLLSPFSIPIEDSDWSIRPKYSSLPSPLSPRHRPPSAFTFRHTPSRHCYRHHGHSRHALHHLKWFWATREENWLERKARLRESKAYDGLSIFSHISPELRLPGGFLTPDPMHSPRSPRVMQQLPPMSIHPRRGDLCALRDPYCMHIDRYFVGMPLWTMAKTLWMFDVHMSSSPKDSGDVIDSEEDLFEENGDSRSEETSTGFSDDSDSTLVESESDIDLAGEEVGNSTLDGDSSFDAEGYCTANETKGYLAVHLEISPSTSSYPRKSKSDTGLFDFFTPAAPPPPPTSSKSTRTPNGRSRWATSWYRHWEVLLQLCMENKPSVDLDNPESTSFSVSCNVTSQKSQRFFFAEDDTWSEVSSEECEDACQEEVEEEPRGTVLVVVNPLEHDRL</sequence>
<feature type="region of interest" description="Disordered" evidence="1">
    <location>
        <begin position="135"/>
        <end position="184"/>
    </location>
</feature>
<gene>
    <name evidence="2" type="ORF">Hypma_005777</name>
</gene>
<comment type="caution">
    <text evidence="2">The sequence shown here is derived from an EMBL/GenBank/DDBJ whole genome shotgun (WGS) entry which is preliminary data.</text>
</comment>
<reference evidence="2" key="1">
    <citation type="submission" date="2018-04" db="EMBL/GenBank/DDBJ databases">
        <title>Whole genome sequencing of Hypsizygus marmoreus.</title>
        <authorList>
            <person name="Choi I.-G."/>
            <person name="Min B."/>
            <person name="Kim J.-G."/>
            <person name="Kim S."/>
            <person name="Oh Y.-L."/>
            <person name="Kong W.-S."/>
            <person name="Park H."/>
            <person name="Jeong J."/>
            <person name="Song E.-S."/>
        </authorList>
    </citation>
    <scope>NUCLEOTIDE SEQUENCE [LARGE SCALE GENOMIC DNA]</scope>
    <source>
        <strain evidence="2">51987-8</strain>
    </source>
</reference>
<accession>A0A369KGC6</accession>
<dbReference type="EMBL" id="LUEZ02000004">
    <property type="protein sequence ID" value="RDB30833.1"/>
    <property type="molecule type" value="Genomic_DNA"/>
</dbReference>
<feature type="compositionally biased region" description="Acidic residues" evidence="1">
    <location>
        <begin position="145"/>
        <end position="171"/>
    </location>
</feature>
<evidence type="ECO:0000313" key="3">
    <source>
        <dbReference type="Proteomes" id="UP000076154"/>
    </source>
</evidence>
<evidence type="ECO:0000313" key="2">
    <source>
        <dbReference type="EMBL" id="RDB30833.1"/>
    </source>
</evidence>
<keyword evidence="3" id="KW-1185">Reference proteome</keyword>
<feature type="compositionally biased region" description="Low complexity" evidence="1">
    <location>
        <begin position="174"/>
        <end position="184"/>
    </location>
</feature>
<protein>
    <submittedName>
        <fullName evidence="2">Uncharacterized protein</fullName>
    </submittedName>
</protein>
<organism evidence="2 3">
    <name type="scientific">Hypsizygus marmoreus</name>
    <name type="common">White beech mushroom</name>
    <name type="synonym">Agaricus marmoreus</name>
    <dbReference type="NCBI Taxonomy" id="39966"/>
    <lineage>
        <taxon>Eukaryota</taxon>
        <taxon>Fungi</taxon>
        <taxon>Dikarya</taxon>
        <taxon>Basidiomycota</taxon>
        <taxon>Agaricomycotina</taxon>
        <taxon>Agaricomycetes</taxon>
        <taxon>Agaricomycetidae</taxon>
        <taxon>Agaricales</taxon>
        <taxon>Tricholomatineae</taxon>
        <taxon>Lyophyllaceae</taxon>
        <taxon>Hypsizygus</taxon>
    </lineage>
</organism>
<dbReference type="InParanoid" id="A0A369KGC6"/>